<dbReference type="InterPro" id="IPR054593">
    <property type="entry name" value="Beta-mannosidase-like_N2"/>
</dbReference>
<dbReference type="InterPro" id="IPR008979">
    <property type="entry name" value="Galactose-bd-like_sf"/>
</dbReference>
<keyword evidence="1" id="KW-0378">Hydrolase</keyword>
<dbReference type="PANTHER" id="PTHR42732:SF2">
    <property type="entry name" value="BETA-MANNOSIDASE"/>
    <property type="match status" value="1"/>
</dbReference>
<dbReference type="Gene3D" id="2.60.120.260">
    <property type="entry name" value="Galactose-binding domain-like"/>
    <property type="match status" value="1"/>
</dbReference>
<sequence>MRVSTAVLLFVSVLMNALRAEAQIAGGLIQPLKFRLPTRWDKDVTPLWNQQNGHDGPHPEYPRPQMVRSETSWQSLNGVWQWEPHSLPEDPVPFGKNLDRRILVPFPPESDLSGLAINGTSHMFYRTLFQVPLSFKAGKRVQLRFEAVDWQASVFLDGEHLGAHRGGYDGFAFDITKVLAKDSYPGDFHELIVSVWDPTEDSDGVPLGKQRAHTKPGGITYTATSGIWQSVWLESTPESYIAKVDLIPDIDTNSVTVTVNGSVNTTTRFGDAGLFGPPSFDKKDVEDEVLCYLGMRKSSVCRDGNGLMRLCLNNKPIFMYGMLDQGFWPDGIYTPPTDDALKSDIVEAKNYGFNTLRKHVKVESSRWYYHADTVGILVWQDMPSMCGMYGAIGNDTGYPTCWNQSSVEGNNPIPEWAIDQFNLEMSRMVKDLKSYPSVVSYEAFNEGWGQFASSAEAIATAESLDPSRVFDGISGWTNSEPFRGGQVLDVHDYNVSGPTVILATPTPEAPNVFANGREVGTGGSLVPVCGEFGGIGKFTPDHEWDPCCSFAAQPPTKYPTVEAWLDTYKIMVRKIASDIPKGQSAAIYTQITDVEQEVNGLLTYDRLQKIPPEDVRAANQLIKPSLTSILLLKYGTMAEHTSAISLPDSCWELISAELDFLSMIQCQQVNRQLNSLLSRPGLWHTMDVTLQQLNQEDLREAARYSSRPQQTPVARWMLQRISLRDTCCTCIFLQGSPAQLTERLTAAWLFTYMSERGMNFEVQLNLSDYPCFPGQAQLTGGQAPQQPTELIQREIAGILADCVNSAPEESRHNMSH</sequence>
<dbReference type="Gene3D" id="3.20.20.80">
    <property type="entry name" value="Glycosidases"/>
    <property type="match status" value="1"/>
</dbReference>
<dbReference type="SMART" id="SM00256">
    <property type="entry name" value="FBOX"/>
    <property type="match status" value="1"/>
</dbReference>
<dbReference type="InterPro" id="IPR001810">
    <property type="entry name" value="F-box_dom"/>
</dbReference>
<dbReference type="Proteomes" id="UP001465755">
    <property type="component" value="Unassembled WGS sequence"/>
</dbReference>
<dbReference type="SUPFAM" id="SSF81383">
    <property type="entry name" value="F-box domain"/>
    <property type="match status" value="1"/>
</dbReference>
<dbReference type="InterPro" id="IPR051913">
    <property type="entry name" value="GH2_Domain-Containing"/>
</dbReference>
<keyword evidence="2" id="KW-0732">Signal</keyword>
<dbReference type="PANTHER" id="PTHR42732">
    <property type="entry name" value="BETA-GALACTOSIDASE"/>
    <property type="match status" value="1"/>
</dbReference>
<keyword evidence="5" id="KW-1185">Reference proteome</keyword>
<comment type="caution">
    <text evidence="4">The sequence shown here is derived from an EMBL/GenBank/DDBJ whole genome shotgun (WGS) entry which is preliminary data.</text>
</comment>
<dbReference type="SUPFAM" id="SSF51445">
    <property type="entry name" value="(Trans)glycosidases"/>
    <property type="match status" value="1"/>
</dbReference>
<evidence type="ECO:0000259" key="3">
    <source>
        <dbReference type="SMART" id="SM00256"/>
    </source>
</evidence>
<dbReference type="GO" id="GO:0004553">
    <property type="term" value="F:hydrolase activity, hydrolyzing O-glycosyl compounds"/>
    <property type="evidence" value="ECO:0007669"/>
    <property type="project" value="InterPro"/>
</dbReference>
<gene>
    <name evidence="4" type="ORF">WJX73_010546</name>
</gene>
<dbReference type="CDD" id="cd09917">
    <property type="entry name" value="F-box_SF"/>
    <property type="match status" value="1"/>
</dbReference>
<evidence type="ECO:0000256" key="1">
    <source>
        <dbReference type="ARBA" id="ARBA00022801"/>
    </source>
</evidence>
<dbReference type="AlphaFoldDB" id="A0AAW1P874"/>
<reference evidence="4 5" key="1">
    <citation type="journal article" date="2024" name="Nat. Commun.">
        <title>Phylogenomics reveals the evolutionary origins of lichenization in chlorophyte algae.</title>
        <authorList>
            <person name="Puginier C."/>
            <person name="Libourel C."/>
            <person name="Otte J."/>
            <person name="Skaloud P."/>
            <person name="Haon M."/>
            <person name="Grisel S."/>
            <person name="Petersen M."/>
            <person name="Berrin J.G."/>
            <person name="Delaux P.M."/>
            <person name="Dal Grande F."/>
            <person name="Keller J."/>
        </authorList>
    </citation>
    <scope>NUCLEOTIDE SEQUENCE [LARGE SCALE GENOMIC DNA]</scope>
    <source>
        <strain evidence="4 5">SAG 2036</strain>
    </source>
</reference>
<feature type="domain" description="F-box" evidence="3">
    <location>
        <begin position="646"/>
        <end position="686"/>
    </location>
</feature>
<protein>
    <recommendedName>
        <fullName evidence="3">F-box domain-containing protein</fullName>
    </recommendedName>
</protein>
<proteinExistence type="predicted"/>
<dbReference type="Pfam" id="PF22666">
    <property type="entry name" value="Glyco_hydro_2_N2"/>
    <property type="match status" value="1"/>
</dbReference>
<dbReference type="EMBL" id="JALJOQ010000041">
    <property type="protein sequence ID" value="KAK9805869.1"/>
    <property type="molecule type" value="Genomic_DNA"/>
</dbReference>
<organism evidence="4 5">
    <name type="scientific">Symbiochloris irregularis</name>
    <dbReference type="NCBI Taxonomy" id="706552"/>
    <lineage>
        <taxon>Eukaryota</taxon>
        <taxon>Viridiplantae</taxon>
        <taxon>Chlorophyta</taxon>
        <taxon>core chlorophytes</taxon>
        <taxon>Trebouxiophyceae</taxon>
        <taxon>Trebouxiales</taxon>
        <taxon>Trebouxiaceae</taxon>
        <taxon>Symbiochloris</taxon>
    </lineage>
</organism>
<name>A0AAW1P874_9CHLO</name>
<dbReference type="Pfam" id="PF00646">
    <property type="entry name" value="F-box"/>
    <property type="match status" value="1"/>
</dbReference>
<feature type="signal peptide" evidence="2">
    <location>
        <begin position="1"/>
        <end position="22"/>
    </location>
</feature>
<dbReference type="InterPro" id="IPR017853">
    <property type="entry name" value="GH"/>
</dbReference>
<evidence type="ECO:0000313" key="5">
    <source>
        <dbReference type="Proteomes" id="UP001465755"/>
    </source>
</evidence>
<dbReference type="SUPFAM" id="SSF49785">
    <property type="entry name" value="Galactose-binding domain-like"/>
    <property type="match status" value="1"/>
</dbReference>
<feature type="chain" id="PRO_5043721598" description="F-box domain-containing protein" evidence="2">
    <location>
        <begin position="23"/>
        <end position="816"/>
    </location>
</feature>
<accession>A0AAW1P874</accession>
<dbReference type="InterPro" id="IPR036047">
    <property type="entry name" value="F-box-like_dom_sf"/>
</dbReference>
<evidence type="ECO:0000313" key="4">
    <source>
        <dbReference type="EMBL" id="KAK9805869.1"/>
    </source>
</evidence>
<dbReference type="GO" id="GO:0005975">
    <property type="term" value="P:carbohydrate metabolic process"/>
    <property type="evidence" value="ECO:0007669"/>
    <property type="project" value="InterPro"/>
</dbReference>
<evidence type="ECO:0000256" key="2">
    <source>
        <dbReference type="SAM" id="SignalP"/>
    </source>
</evidence>